<evidence type="ECO:0000256" key="1">
    <source>
        <dbReference type="SAM" id="Coils"/>
    </source>
</evidence>
<reference evidence="4" key="2">
    <citation type="journal article" date="2017" name="Stand. Genomic Sci.">
        <title>Complete genome sequence of Thermus brockianus GE-1 reveals key enzymes of xylan/xylose metabolism.</title>
        <authorList>
            <person name="Schaefers C."/>
            <person name="Blank S."/>
            <person name="Wiebusch S."/>
            <person name="Elleuche S."/>
            <person name="Antranikian G."/>
        </authorList>
    </citation>
    <scope>NUCLEOTIDE SEQUENCE</scope>
    <source>
        <strain evidence="4">GE-1</strain>
    </source>
</reference>
<sequence length="140" mass="14983">MRRWLWYLLALILVGLLAWGGYAAYASYQGLRAKVAALEARLSAQEEALKGLAERVGKLEEEVFKAPTPPLSLPEVPEAGGAPVWPYAVGVVVAAVLLYLLLRLLRGQEPKAQAPSPASPDLEASRMTDEGAPPPPGERG</sequence>
<evidence type="ECO:0000256" key="2">
    <source>
        <dbReference type="SAM" id="MobiDB-lite"/>
    </source>
</evidence>
<protein>
    <submittedName>
        <fullName evidence="4">Uncharacterized protein</fullName>
    </submittedName>
</protein>
<dbReference type="STRING" id="56956.A0O31_00016"/>
<reference evidence="5 7" key="3">
    <citation type="journal article" date="2022" name="Microbiol. Resour. Announc.">
        <title>Complete Genome Sequences of Thermus Strains Isolated from Senami Hot Spring in Japan.</title>
        <authorList>
            <person name="Miyazaki K."/>
        </authorList>
    </citation>
    <scope>NUCLEOTIDE SEQUENCE [LARGE SCALE GENOMIC DNA]</scope>
    <source>
        <strain evidence="5 7">SNM4-1</strain>
    </source>
</reference>
<keyword evidence="3" id="KW-0472">Membrane</keyword>
<dbReference type="Proteomes" id="UP000182993">
    <property type="component" value="Chromosome"/>
</dbReference>
<evidence type="ECO:0000313" key="5">
    <source>
        <dbReference type="EMBL" id="BDG16412.1"/>
    </source>
</evidence>
<evidence type="ECO:0000313" key="4">
    <source>
        <dbReference type="EMBL" id="APD08252.1"/>
    </source>
</evidence>
<dbReference type="AlphaFoldDB" id="A0A1J0LQG4"/>
<keyword evidence="7" id="KW-1185">Reference proteome</keyword>
<organism evidence="4 6">
    <name type="scientific">Thermus brockianus</name>
    <dbReference type="NCBI Taxonomy" id="56956"/>
    <lineage>
        <taxon>Bacteria</taxon>
        <taxon>Thermotogati</taxon>
        <taxon>Deinococcota</taxon>
        <taxon>Deinococci</taxon>
        <taxon>Thermales</taxon>
        <taxon>Thermaceae</taxon>
        <taxon>Thermus</taxon>
    </lineage>
</organism>
<proteinExistence type="predicted"/>
<dbReference type="EMBL" id="CP016312">
    <property type="protein sequence ID" value="APD08252.1"/>
    <property type="molecule type" value="Genomic_DNA"/>
</dbReference>
<dbReference type="KEGG" id="tbc:A0O31_00016"/>
<feature type="transmembrane region" description="Helical" evidence="3">
    <location>
        <begin position="84"/>
        <end position="102"/>
    </location>
</feature>
<evidence type="ECO:0000256" key="3">
    <source>
        <dbReference type="SAM" id="Phobius"/>
    </source>
</evidence>
<keyword evidence="3" id="KW-0812">Transmembrane</keyword>
<evidence type="ECO:0000313" key="7">
    <source>
        <dbReference type="Proteomes" id="UP000831120"/>
    </source>
</evidence>
<feature type="coiled-coil region" evidence="1">
    <location>
        <begin position="28"/>
        <end position="62"/>
    </location>
</feature>
<gene>
    <name evidence="4" type="ORF">A0O31_00016</name>
    <name evidence="5" type="ORF">TbrSNM41_11460</name>
</gene>
<feature type="region of interest" description="Disordered" evidence="2">
    <location>
        <begin position="109"/>
        <end position="140"/>
    </location>
</feature>
<dbReference type="EMBL" id="AP025593">
    <property type="protein sequence ID" value="BDG16412.1"/>
    <property type="molecule type" value="Genomic_DNA"/>
</dbReference>
<reference evidence="6" key="1">
    <citation type="submission" date="2016-06" db="EMBL/GenBank/DDBJ databases">
        <title>Whole genome sequencing of Thermus brockianus strain GE-1.</title>
        <authorList>
            <person name="Schaefers C."/>
            <person name="Blank S."/>
            <person name="Wiebusch S."/>
            <person name="Elleuche S."/>
            <person name="Antranikian G."/>
        </authorList>
    </citation>
    <scope>NUCLEOTIDE SEQUENCE [LARGE SCALE GENOMIC DNA]</scope>
    <source>
        <strain evidence="6">GE-1</strain>
    </source>
</reference>
<dbReference type="OrthoDB" id="33129at2"/>
<keyword evidence="3" id="KW-1133">Transmembrane helix</keyword>
<dbReference type="Proteomes" id="UP000831120">
    <property type="component" value="Chromosome"/>
</dbReference>
<name>A0A1J0LQG4_THEBO</name>
<accession>A0A1J0LQG4</accession>
<keyword evidence="1" id="KW-0175">Coiled coil</keyword>
<evidence type="ECO:0000313" key="6">
    <source>
        <dbReference type="Proteomes" id="UP000182993"/>
    </source>
</evidence>
<dbReference type="RefSeq" id="WP_071676151.1">
    <property type="nucleotide sequence ID" value="NZ_AP025593.1"/>
</dbReference>